<proteinExistence type="predicted"/>
<dbReference type="Proteomes" id="UP000663828">
    <property type="component" value="Unassembled WGS sequence"/>
</dbReference>
<accession>A0A815VT10</accession>
<dbReference type="EMBL" id="CAJNOR010005002">
    <property type="protein sequence ID" value="CAF1539664.1"/>
    <property type="molecule type" value="Genomic_DNA"/>
</dbReference>
<evidence type="ECO:0000313" key="1">
    <source>
        <dbReference type="EMBL" id="CAF1458720.1"/>
    </source>
</evidence>
<comment type="caution">
    <text evidence="2">The sequence shown here is derived from an EMBL/GenBank/DDBJ whole genome shotgun (WGS) entry which is preliminary data.</text>
</comment>
<evidence type="ECO:0000313" key="2">
    <source>
        <dbReference type="EMBL" id="CAF1539664.1"/>
    </source>
</evidence>
<dbReference type="OrthoDB" id="10179313at2759"/>
<protein>
    <submittedName>
        <fullName evidence="2">Uncharacterized protein</fullName>
    </submittedName>
</protein>
<keyword evidence="3" id="KW-1185">Reference proteome</keyword>
<sequence length="150" mass="16771">MGSSNGNLAHCIKVFPIKLKFSLIEESAVFIWNTHQNHLLSLFSSSSIQSSDDESDSSVDSGDEIIEGVIRMLDSVIDITNLTDEDERKQTGNYQYIVADSTAVASRSSKCSNDKDESFENARSKRCSWTTKEKLVATKYFKQCKAIVEE</sequence>
<gene>
    <name evidence="1" type="ORF">EDS130_LOCUS40005</name>
    <name evidence="2" type="ORF">XAT740_LOCUS42084</name>
</gene>
<dbReference type="EMBL" id="CAJNOJ010000467">
    <property type="protein sequence ID" value="CAF1458720.1"/>
    <property type="molecule type" value="Genomic_DNA"/>
</dbReference>
<reference evidence="2" key="1">
    <citation type="submission" date="2021-02" db="EMBL/GenBank/DDBJ databases">
        <authorList>
            <person name="Nowell W R."/>
        </authorList>
    </citation>
    <scope>NUCLEOTIDE SEQUENCE</scope>
</reference>
<evidence type="ECO:0000313" key="3">
    <source>
        <dbReference type="Proteomes" id="UP000663828"/>
    </source>
</evidence>
<dbReference type="Proteomes" id="UP000663852">
    <property type="component" value="Unassembled WGS sequence"/>
</dbReference>
<dbReference type="AlphaFoldDB" id="A0A815VT10"/>
<name>A0A815VT10_ADIRI</name>
<organism evidence="2 3">
    <name type="scientific">Adineta ricciae</name>
    <name type="common">Rotifer</name>
    <dbReference type="NCBI Taxonomy" id="249248"/>
    <lineage>
        <taxon>Eukaryota</taxon>
        <taxon>Metazoa</taxon>
        <taxon>Spiralia</taxon>
        <taxon>Gnathifera</taxon>
        <taxon>Rotifera</taxon>
        <taxon>Eurotatoria</taxon>
        <taxon>Bdelloidea</taxon>
        <taxon>Adinetida</taxon>
        <taxon>Adinetidae</taxon>
        <taxon>Adineta</taxon>
    </lineage>
</organism>